<keyword evidence="7" id="KW-0862">Zinc</keyword>
<evidence type="ECO:0000256" key="3">
    <source>
        <dbReference type="ARBA" id="ARBA00022840"/>
    </source>
</evidence>
<keyword evidence="5 7" id="KW-0238">DNA-binding</keyword>
<keyword evidence="4 7" id="KW-0805">Transcription regulation</keyword>
<evidence type="ECO:0000256" key="6">
    <source>
        <dbReference type="ARBA" id="ARBA00023163"/>
    </source>
</evidence>
<dbReference type="RefSeq" id="WP_070767330.1">
    <property type="nucleotide sequence ID" value="NZ_JAHLLZ010000014.1"/>
</dbReference>
<keyword evidence="3 7" id="KW-0067">ATP-binding</keyword>
<keyword evidence="1 7" id="KW-0678">Repressor</keyword>
<dbReference type="Pfam" id="PF22811">
    <property type="entry name" value="Zn_ribbon_NrdR"/>
    <property type="match status" value="1"/>
</dbReference>
<evidence type="ECO:0000256" key="5">
    <source>
        <dbReference type="ARBA" id="ARBA00023125"/>
    </source>
</evidence>
<dbReference type="NCBIfam" id="TIGR00244">
    <property type="entry name" value="transcriptional regulator NrdR"/>
    <property type="match status" value="1"/>
</dbReference>
<feature type="zinc finger region" evidence="7">
    <location>
        <begin position="3"/>
        <end position="34"/>
    </location>
</feature>
<organism evidence="9 10">
    <name type="scientific">Corynebacterium amycolatum</name>
    <dbReference type="NCBI Taxonomy" id="43765"/>
    <lineage>
        <taxon>Bacteria</taxon>
        <taxon>Bacillati</taxon>
        <taxon>Actinomycetota</taxon>
        <taxon>Actinomycetes</taxon>
        <taxon>Mycobacteriales</taxon>
        <taxon>Corynebacteriaceae</taxon>
        <taxon>Corynebacterium</taxon>
    </lineage>
</organism>
<dbReference type="PANTHER" id="PTHR30455">
    <property type="entry name" value="TRANSCRIPTIONAL REPRESSOR NRDR"/>
    <property type="match status" value="1"/>
</dbReference>
<dbReference type="HAMAP" id="MF_00440">
    <property type="entry name" value="NrdR"/>
    <property type="match status" value="1"/>
</dbReference>
<dbReference type="GO" id="GO:0045892">
    <property type="term" value="P:negative regulation of DNA-templated transcription"/>
    <property type="evidence" value="ECO:0007669"/>
    <property type="project" value="UniProtKB-UniRule"/>
</dbReference>
<name>A0AAW9SY03_CORAY</name>
<comment type="similarity">
    <text evidence="7">Belongs to the NrdR family.</text>
</comment>
<evidence type="ECO:0000256" key="4">
    <source>
        <dbReference type="ARBA" id="ARBA00023015"/>
    </source>
</evidence>
<reference evidence="9" key="2">
    <citation type="submission" date="2024-05" db="EMBL/GenBank/DDBJ databases">
        <authorList>
            <person name="Wolfe A."/>
        </authorList>
    </citation>
    <scope>NUCLEOTIDE SEQUENCE</scope>
    <source>
        <strain evidence="9">UMB1064</strain>
    </source>
</reference>
<dbReference type="GO" id="GO:0008270">
    <property type="term" value="F:zinc ion binding"/>
    <property type="evidence" value="ECO:0007669"/>
    <property type="project" value="UniProtKB-UniRule"/>
</dbReference>
<comment type="cofactor">
    <cofactor evidence="7">
        <name>Zn(2+)</name>
        <dbReference type="ChEBI" id="CHEBI:29105"/>
    </cofactor>
    <text evidence="7">Binds 1 zinc ion.</text>
</comment>
<evidence type="ECO:0000259" key="8">
    <source>
        <dbReference type="PROSITE" id="PS51161"/>
    </source>
</evidence>
<dbReference type="PANTHER" id="PTHR30455:SF2">
    <property type="entry name" value="TRANSCRIPTIONAL REPRESSOR NRDR"/>
    <property type="match status" value="1"/>
</dbReference>
<reference evidence="9" key="1">
    <citation type="submission" date="2023-05" db="EMBL/GenBank/DDBJ databases">
        <authorList>
            <person name="Du J."/>
        </authorList>
    </citation>
    <scope>NUCLEOTIDE SEQUENCE</scope>
    <source>
        <strain evidence="9">UMB1064</strain>
    </source>
</reference>
<keyword evidence="6 7" id="KW-0804">Transcription</keyword>
<evidence type="ECO:0000256" key="2">
    <source>
        <dbReference type="ARBA" id="ARBA00022741"/>
    </source>
</evidence>
<keyword evidence="7" id="KW-0863">Zinc-finger</keyword>
<sequence>MYCQFCHHDQTRVLDSRLIDNGMGIRRRRECLNCGKRFSTIERSQLMVVKRDGIPEEFNREKVIQGVRRACQGREVSESQLKKLAQKVEESLREKGTPRVDSNDIGLAILEPLKELDEVGYLRFASVYKSFSSADDFAQEISSMRKGKGPQANGNEVRKN</sequence>
<dbReference type="Pfam" id="PF03477">
    <property type="entry name" value="ATP-cone"/>
    <property type="match status" value="1"/>
</dbReference>
<feature type="domain" description="ATP-cone" evidence="8">
    <location>
        <begin position="46"/>
        <end position="136"/>
    </location>
</feature>
<evidence type="ECO:0000256" key="1">
    <source>
        <dbReference type="ARBA" id="ARBA00022491"/>
    </source>
</evidence>
<dbReference type="InterPro" id="IPR005144">
    <property type="entry name" value="ATP-cone_dom"/>
</dbReference>
<accession>A0AAW9SY03</accession>
<evidence type="ECO:0000313" key="9">
    <source>
        <dbReference type="EMBL" id="MEO3717610.1"/>
    </source>
</evidence>
<proteinExistence type="inferred from homology"/>
<dbReference type="GO" id="GO:0005524">
    <property type="term" value="F:ATP binding"/>
    <property type="evidence" value="ECO:0007669"/>
    <property type="project" value="UniProtKB-UniRule"/>
</dbReference>
<gene>
    <name evidence="7 9" type="primary">nrdR</name>
    <name evidence="9" type="ORF">QP460_008410</name>
</gene>
<dbReference type="EMBL" id="JASOOY020000030">
    <property type="protein sequence ID" value="MEO3717610.1"/>
    <property type="molecule type" value="Genomic_DNA"/>
</dbReference>
<dbReference type="GO" id="GO:0003677">
    <property type="term" value="F:DNA binding"/>
    <property type="evidence" value="ECO:0007669"/>
    <property type="project" value="UniProtKB-KW"/>
</dbReference>
<keyword evidence="7" id="KW-0479">Metal-binding</keyword>
<keyword evidence="2 7" id="KW-0547">Nucleotide-binding</keyword>
<comment type="caution">
    <text evidence="9">The sequence shown here is derived from an EMBL/GenBank/DDBJ whole genome shotgun (WGS) entry which is preliminary data.</text>
</comment>
<evidence type="ECO:0000256" key="7">
    <source>
        <dbReference type="HAMAP-Rule" id="MF_00440"/>
    </source>
</evidence>
<dbReference type="InterPro" id="IPR003796">
    <property type="entry name" value="RNR_NrdR-like"/>
</dbReference>
<protein>
    <recommendedName>
        <fullName evidence="7">Transcriptional repressor NrdR</fullName>
    </recommendedName>
</protein>
<dbReference type="AlphaFoldDB" id="A0AAW9SY03"/>
<comment type="function">
    <text evidence="7">Negatively regulates transcription of bacterial ribonucleotide reductase nrd genes and operons by binding to NrdR-boxes.</text>
</comment>
<dbReference type="InterPro" id="IPR055173">
    <property type="entry name" value="NrdR-like_N"/>
</dbReference>
<evidence type="ECO:0000313" key="10">
    <source>
        <dbReference type="Proteomes" id="UP001223646"/>
    </source>
</evidence>
<dbReference type="Proteomes" id="UP001223646">
    <property type="component" value="Unassembled WGS sequence"/>
</dbReference>
<dbReference type="PROSITE" id="PS51161">
    <property type="entry name" value="ATP_CONE"/>
    <property type="match status" value="1"/>
</dbReference>